<evidence type="ECO:0000256" key="4">
    <source>
        <dbReference type="ARBA" id="ARBA00022692"/>
    </source>
</evidence>
<comment type="similarity">
    <text evidence="7">Belongs to the binding-protein-dependent transport system permease family.</text>
</comment>
<keyword evidence="2 7" id="KW-0813">Transport</keyword>
<evidence type="ECO:0000313" key="9">
    <source>
        <dbReference type="EMBL" id="TXL77562.1"/>
    </source>
</evidence>
<feature type="transmembrane region" description="Helical" evidence="7">
    <location>
        <begin position="145"/>
        <end position="164"/>
    </location>
</feature>
<name>A0A5C8PRM9_9HYPH</name>
<evidence type="ECO:0000313" key="10">
    <source>
        <dbReference type="Proteomes" id="UP000321638"/>
    </source>
</evidence>
<reference evidence="9 10" key="1">
    <citation type="submission" date="2019-06" db="EMBL/GenBank/DDBJ databases">
        <title>New taxonomy in bacterial strain CC-CFT640, isolated from vineyard.</title>
        <authorList>
            <person name="Lin S.-Y."/>
            <person name="Tsai C.-F."/>
            <person name="Young C.-C."/>
        </authorList>
    </citation>
    <scope>NUCLEOTIDE SEQUENCE [LARGE SCALE GENOMIC DNA]</scope>
    <source>
        <strain evidence="9 10">CC-CFT640</strain>
    </source>
</reference>
<dbReference type="GO" id="GO:0005886">
    <property type="term" value="C:plasma membrane"/>
    <property type="evidence" value="ECO:0007669"/>
    <property type="project" value="UniProtKB-SubCell"/>
</dbReference>
<keyword evidence="5 7" id="KW-1133">Transmembrane helix</keyword>
<organism evidence="9 10">
    <name type="scientific">Vineibacter terrae</name>
    <dbReference type="NCBI Taxonomy" id="2586908"/>
    <lineage>
        <taxon>Bacteria</taxon>
        <taxon>Pseudomonadati</taxon>
        <taxon>Pseudomonadota</taxon>
        <taxon>Alphaproteobacteria</taxon>
        <taxon>Hyphomicrobiales</taxon>
        <taxon>Vineibacter</taxon>
    </lineage>
</organism>
<evidence type="ECO:0000256" key="2">
    <source>
        <dbReference type="ARBA" id="ARBA00022448"/>
    </source>
</evidence>
<dbReference type="InterPro" id="IPR035906">
    <property type="entry name" value="MetI-like_sf"/>
</dbReference>
<accession>A0A5C8PRM9</accession>
<keyword evidence="4 7" id="KW-0812">Transmembrane</keyword>
<feature type="transmembrane region" description="Helical" evidence="7">
    <location>
        <begin position="116"/>
        <end position="139"/>
    </location>
</feature>
<proteinExistence type="inferred from homology"/>
<keyword evidence="10" id="KW-1185">Reference proteome</keyword>
<dbReference type="Pfam" id="PF00528">
    <property type="entry name" value="BPD_transp_1"/>
    <property type="match status" value="1"/>
</dbReference>
<dbReference type="SUPFAM" id="SSF161098">
    <property type="entry name" value="MetI-like"/>
    <property type="match status" value="1"/>
</dbReference>
<comment type="subcellular location">
    <subcellularLocation>
        <location evidence="1 7">Cell membrane</location>
        <topology evidence="1 7">Multi-pass membrane protein</topology>
    </subcellularLocation>
</comment>
<keyword evidence="6 7" id="KW-0472">Membrane</keyword>
<dbReference type="InterPro" id="IPR000515">
    <property type="entry name" value="MetI-like"/>
</dbReference>
<feature type="domain" description="ABC transmembrane type-1" evidence="8">
    <location>
        <begin position="79"/>
        <end position="263"/>
    </location>
</feature>
<evidence type="ECO:0000256" key="5">
    <source>
        <dbReference type="ARBA" id="ARBA00022989"/>
    </source>
</evidence>
<dbReference type="GO" id="GO:0055085">
    <property type="term" value="P:transmembrane transport"/>
    <property type="evidence" value="ECO:0007669"/>
    <property type="project" value="InterPro"/>
</dbReference>
<gene>
    <name evidence="9" type="ORF">FHP25_09025</name>
</gene>
<dbReference type="OrthoDB" id="9786495at2"/>
<dbReference type="AlphaFoldDB" id="A0A5C8PRM9"/>
<feature type="transmembrane region" description="Helical" evidence="7">
    <location>
        <begin position="241"/>
        <end position="262"/>
    </location>
</feature>
<dbReference type="PANTHER" id="PTHR30151:SF20">
    <property type="entry name" value="ABC TRANSPORTER PERMEASE PROTEIN HI_0355-RELATED"/>
    <property type="match status" value="1"/>
</dbReference>
<protein>
    <submittedName>
        <fullName evidence="9">ABC transporter permease</fullName>
    </submittedName>
</protein>
<keyword evidence="3" id="KW-1003">Cell membrane</keyword>
<dbReference type="CDD" id="cd06261">
    <property type="entry name" value="TM_PBP2"/>
    <property type="match status" value="1"/>
</dbReference>
<evidence type="ECO:0000256" key="6">
    <source>
        <dbReference type="ARBA" id="ARBA00023136"/>
    </source>
</evidence>
<dbReference type="Proteomes" id="UP000321638">
    <property type="component" value="Unassembled WGS sequence"/>
</dbReference>
<feature type="transmembrane region" description="Helical" evidence="7">
    <location>
        <begin position="81"/>
        <end position="104"/>
    </location>
</feature>
<comment type="caution">
    <text evidence="9">The sequence shown here is derived from an EMBL/GenBank/DDBJ whole genome shotgun (WGS) entry which is preliminary data.</text>
</comment>
<dbReference type="EMBL" id="VDUZ01000008">
    <property type="protein sequence ID" value="TXL77562.1"/>
    <property type="molecule type" value="Genomic_DNA"/>
</dbReference>
<evidence type="ECO:0000256" key="3">
    <source>
        <dbReference type="ARBA" id="ARBA00022475"/>
    </source>
</evidence>
<evidence type="ECO:0000256" key="7">
    <source>
        <dbReference type="RuleBase" id="RU363032"/>
    </source>
</evidence>
<feature type="transmembrane region" description="Helical" evidence="7">
    <location>
        <begin position="30"/>
        <end position="56"/>
    </location>
</feature>
<dbReference type="PANTHER" id="PTHR30151">
    <property type="entry name" value="ALKANE SULFONATE ABC TRANSPORTER-RELATED, MEMBRANE SUBUNIT"/>
    <property type="match status" value="1"/>
</dbReference>
<dbReference type="Gene3D" id="1.10.3720.10">
    <property type="entry name" value="MetI-like"/>
    <property type="match status" value="1"/>
</dbReference>
<evidence type="ECO:0000256" key="1">
    <source>
        <dbReference type="ARBA" id="ARBA00004651"/>
    </source>
</evidence>
<dbReference type="PROSITE" id="PS50928">
    <property type="entry name" value="ABC_TM1"/>
    <property type="match status" value="1"/>
</dbReference>
<sequence length="283" mass="30079">MPQSCSRRRCSRASPASTATTTSNSAMRIVVYRAVILALILACWQGASLVFGAHWIPAPAAVMRAFWLQAASGELWYHARYTLAAAVIGFLIGGLPGALLPFLIRRLATLRAILDPYLIAGYGAPKVALTPLFILWFGIGLESKVALVASVVFFLVFFITLAGLDSVDQKLIAAARVFGAGPGLIAREIVWPSAIPYVLTGLRVAAPYAIGTAVVGELISSNRGLGYSIQAAATNFEPAKLFVGVVALALIVLVLNAVLDLLEKRLLSWRPTGGIAERAQTSF</sequence>
<evidence type="ECO:0000259" key="8">
    <source>
        <dbReference type="PROSITE" id="PS50928"/>
    </source>
</evidence>